<dbReference type="InterPro" id="IPR047187">
    <property type="entry name" value="SF1_C_Upf1"/>
</dbReference>
<accession>A0A4C1UYM2</accession>
<dbReference type="SUPFAM" id="SSF52540">
    <property type="entry name" value="P-loop containing nucleoside triphosphate hydrolases"/>
    <property type="match status" value="1"/>
</dbReference>
<dbReference type="SMART" id="SM00438">
    <property type="entry name" value="ZnF_NFX"/>
    <property type="match status" value="7"/>
</dbReference>
<protein>
    <submittedName>
        <fullName evidence="6">NFX1-type zinc finger-containing protein 1</fullName>
    </submittedName>
</protein>
<keyword evidence="1" id="KW-0479">Metal-binding</keyword>
<feature type="domain" description="NF-X1-type" evidence="5">
    <location>
        <begin position="1343"/>
        <end position="1361"/>
    </location>
</feature>
<dbReference type="OrthoDB" id="2423195at2759"/>
<dbReference type="InterPro" id="IPR057373">
    <property type="entry name" value="ZNFX1"/>
</dbReference>
<dbReference type="GO" id="GO:0008270">
    <property type="term" value="F:zinc ion binding"/>
    <property type="evidence" value="ECO:0007669"/>
    <property type="project" value="UniProtKB-KW"/>
</dbReference>
<dbReference type="Pfam" id="PF13087">
    <property type="entry name" value="AAA_12"/>
    <property type="match status" value="1"/>
</dbReference>
<dbReference type="CDD" id="cd18808">
    <property type="entry name" value="SF1_C_Upf1"/>
    <property type="match status" value="1"/>
</dbReference>
<feature type="domain" description="NF-X1-type" evidence="5">
    <location>
        <begin position="1072"/>
        <end position="1089"/>
    </location>
</feature>
<dbReference type="InterPro" id="IPR027417">
    <property type="entry name" value="P-loop_NTPase"/>
</dbReference>
<comment type="caution">
    <text evidence="6">The sequence shown here is derived from an EMBL/GenBank/DDBJ whole genome shotgun (WGS) entry which is preliminary data.</text>
</comment>
<dbReference type="GO" id="GO:0031048">
    <property type="term" value="P:regulatory ncRNA-mediated heterochromatin formation"/>
    <property type="evidence" value="ECO:0007669"/>
    <property type="project" value="TreeGrafter"/>
</dbReference>
<evidence type="ECO:0000256" key="3">
    <source>
        <dbReference type="ARBA" id="ARBA00022771"/>
    </source>
</evidence>
<keyword evidence="2" id="KW-0677">Repeat</keyword>
<keyword evidence="7" id="KW-1185">Reference proteome</keyword>
<dbReference type="InterPro" id="IPR041679">
    <property type="entry name" value="DNA2/NAM7-like_C"/>
</dbReference>
<feature type="domain" description="NF-X1-type" evidence="5">
    <location>
        <begin position="961"/>
        <end position="983"/>
    </location>
</feature>
<gene>
    <name evidence="6" type="primary">Znfx1</name>
    <name evidence="6" type="ORF">EVAR_91625_1</name>
</gene>
<evidence type="ECO:0000256" key="2">
    <source>
        <dbReference type="ARBA" id="ARBA00022737"/>
    </source>
</evidence>
<dbReference type="GO" id="GO:0031380">
    <property type="term" value="C:nuclear RNA-directed RNA polymerase complex"/>
    <property type="evidence" value="ECO:0007669"/>
    <property type="project" value="TreeGrafter"/>
</dbReference>
<dbReference type="FunFam" id="3.40.50.300:FF:000742">
    <property type="entry name" value="NFX1-type zinc finger-containing protein 1"/>
    <property type="match status" value="1"/>
</dbReference>
<dbReference type="STRING" id="151549.A0A4C1UYM2"/>
<dbReference type="GO" id="GO:0004386">
    <property type="term" value="F:helicase activity"/>
    <property type="evidence" value="ECO:0007669"/>
    <property type="project" value="InterPro"/>
</dbReference>
<evidence type="ECO:0000313" key="6">
    <source>
        <dbReference type="EMBL" id="GBP30884.1"/>
    </source>
</evidence>
<organism evidence="6 7">
    <name type="scientific">Eumeta variegata</name>
    <name type="common">Bagworm moth</name>
    <name type="synonym">Eumeta japonica</name>
    <dbReference type="NCBI Taxonomy" id="151549"/>
    <lineage>
        <taxon>Eukaryota</taxon>
        <taxon>Metazoa</taxon>
        <taxon>Ecdysozoa</taxon>
        <taxon>Arthropoda</taxon>
        <taxon>Hexapoda</taxon>
        <taxon>Insecta</taxon>
        <taxon>Pterygota</taxon>
        <taxon>Neoptera</taxon>
        <taxon>Endopterygota</taxon>
        <taxon>Lepidoptera</taxon>
        <taxon>Glossata</taxon>
        <taxon>Ditrysia</taxon>
        <taxon>Tineoidea</taxon>
        <taxon>Psychidae</taxon>
        <taxon>Oiketicinae</taxon>
        <taxon>Eumeta</taxon>
    </lineage>
</organism>
<keyword evidence="3" id="KW-0863">Zinc-finger</keyword>
<feature type="domain" description="NF-X1-type" evidence="5">
    <location>
        <begin position="989"/>
        <end position="1008"/>
    </location>
</feature>
<dbReference type="PANTHER" id="PTHR10887:SF341">
    <property type="entry name" value="NFX1-TYPE ZINC FINGER-CONTAINING PROTEIN 1"/>
    <property type="match status" value="1"/>
</dbReference>
<dbReference type="EMBL" id="BGZK01000238">
    <property type="protein sequence ID" value="GBP30884.1"/>
    <property type="molecule type" value="Genomic_DNA"/>
</dbReference>
<sequence>MESDSAIGKEKIQDWNSEQDRIGTHSNRNLNGRDDRIVMVEPMMSQNQFGVLVQWDTTKRKYSRNIKWEQSKRLMFGALLVFVQENFKNLIIGTVLNRDANFLSEGLVIVQLYNAQICDKKMYGASYSMLESQVYFEPYLHVLRALQDPEFSEHLAMSKYIVKIDHVPVPPSYLAKSKLILDTMNGKVKFTVLDDTTWPDHKQLGLDESQYAAYKSALTQEFVVIQGPPGTGKTYLGVLIAKTLLDNFDGSLKYSPSVINQNAEENRIGENAVDVVSSNLECRLLVLCYTNHALDQFLEYIHPVTDSIVRIGGQSRNTNLDQFNLKNKRRTESSWTLKFARSNLEDANSELSVCQKNINIFNDGVYSYDSIKTVCPEVTILNMYPGVHEDPLFNWLFEHTYYVENILSTEFIDKRVEVERHEDSEMLFSLDDVDVDEDKRLFYEDKSKIKASFLVESVRNDLKRFDEICYKENNHYNMIRNRNQFKKVHIKSRKWANQFATEERWSVYFDWAAKLKDNLLKDFPLLKEKQEKQFVAYEEARMMMDLEIVRKARVVGVTTTSAARIRKLLQALEAPIVIVEEAAEVLEAHIISALTRHCQHLILIGYVYFYIQFSKVFLVGRRSPAAAAVGSALLARHFNMEVSLFERMVGTGARAARLRLQHRMRPEIAALIAPAIYPDLQNHRSVLLFPPVRGLATNLFFFTHNNREKFEEELLSRSNHFEADMLLRLANYLMQQHYNSEDITILTTYATQMFYMRNNRSHYPYLDNVKITLVDKYQGEESKIILLSLVRNNDEGEVGFLANDNRVCVALSRAKEGLYIMGNIEMLKKKSELWTKIAATLESSGSFGTSFMLKCQQHPDNITEVVQEEGVVYGAAGTRYVPVASHPVRRCPVYLSRGTGTTGFGLPGQPSWFYVKEELTHTNIKLLYVSRGNQPLVHSPEDFLKVPEGGCLKTCDTLLKCGHRCPLMCHYYDKQHERVVCSEKCNRVCPLSHPCSQMCAEPCRPCTVLVKKELPCKHTAETYCHIQPEDVECLEEVTVKLPACGHEYECRQKCAKTKSGCTAVFMDDDEFGKHKCLKLCHEECDPCDVEVIKKIPDCGHEGKVACSITPSRKDCIQDCERTLKCGHTCNRKCTQECGCNKSTKAPKPLLCGHDIVSCEIYIKESRVAVRSAPPRPACMFRSCIQLKLITLLGSRCISVANHKTVSSQCRQYAEDMVSDDPVQLLEMCRAPCDALLACGHQCAGSCVRCRQGRLHVPCARPCRRTLICGHLCEEKCNVGCPPCDKQCEVACAHNRCPEKCGMPCVPCKEPCDRVCPHGACKRKCGAPCDRKPCDERCPLTLPCGHRCRGLCGELCPPLCAICRPDDFPTPLLGDHYEDEDVWSPSPMDTSDPRLTISVDKPMGNGGIFEGKRASAPSVTVVYGYSQPQRSHQCVAGLLGWNRISVRGGLMERVWDDGRGILYYTTTFRIQHPPHRGVPRIAYALTGRNAQRKLVLHIHILFIVLKDCGHSMGVEEADMMMQSKPDGEVHVRSCPTCRKPIVNTARYKDIVNDLFKNEINPIKTQLYGDVKQIREEHCKIGKKFLKIGGHTRVGLKLNETKTKMLVRDPINKSIAKQTQEINGVLITPVDTIKYLGTYLTSELSRRDTIKARCKQAIRNAKEQNANEKKPRMNYTNPQKRTPKALHRVKKMKNRRLTGKTNLLQISYTYKRYYNGNQEEQSKLKIRKVVDELYQLSLAPKVYLSKENEATLTMSNVETKRLRMNHTNIQKQTLKALHQAKKTENFLAKGCTNTVWLYKLPSLLIQNRIYTPPDIYAPFGVSGLVPFSHCDWLKVER</sequence>
<reference evidence="6 7" key="1">
    <citation type="journal article" date="2019" name="Commun. Biol.">
        <title>The bagworm genome reveals a unique fibroin gene that provides high tensile strength.</title>
        <authorList>
            <person name="Kono N."/>
            <person name="Nakamura H."/>
            <person name="Ohtoshi R."/>
            <person name="Tomita M."/>
            <person name="Numata K."/>
            <person name="Arakawa K."/>
        </authorList>
    </citation>
    <scope>NUCLEOTIDE SEQUENCE [LARGE SCALE GENOMIC DNA]</scope>
</reference>
<dbReference type="Pfam" id="PF25396">
    <property type="entry name" value="ZNFX1"/>
    <property type="match status" value="1"/>
</dbReference>
<evidence type="ECO:0000256" key="4">
    <source>
        <dbReference type="ARBA" id="ARBA00022833"/>
    </source>
</evidence>
<dbReference type="InterPro" id="IPR045055">
    <property type="entry name" value="DNA2/NAM7-like"/>
</dbReference>
<feature type="domain" description="NF-X1-type" evidence="5">
    <location>
        <begin position="1016"/>
        <end position="1035"/>
    </location>
</feature>
<evidence type="ECO:0000313" key="7">
    <source>
        <dbReference type="Proteomes" id="UP000299102"/>
    </source>
</evidence>
<dbReference type="PANTHER" id="PTHR10887">
    <property type="entry name" value="DNA2/NAM7 HELICASE FAMILY"/>
    <property type="match status" value="1"/>
</dbReference>
<dbReference type="InterPro" id="IPR000967">
    <property type="entry name" value="Znf_NFX1"/>
</dbReference>
<evidence type="ECO:0000256" key="1">
    <source>
        <dbReference type="ARBA" id="ARBA00022723"/>
    </source>
</evidence>
<dbReference type="Pfam" id="PF13086">
    <property type="entry name" value="AAA_11"/>
    <property type="match status" value="1"/>
</dbReference>
<dbReference type="Proteomes" id="UP000299102">
    <property type="component" value="Unassembled WGS sequence"/>
</dbReference>
<dbReference type="InterPro" id="IPR041677">
    <property type="entry name" value="DNA2/NAM7_AAA_11"/>
</dbReference>
<proteinExistence type="predicted"/>
<name>A0A4C1UYM2_EUMVA</name>
<feature type="domain" description="NF-X1-type" evidence="5">
    <location>
        <begin position="1125"/>
        <end position="1141"/>
    </location>
</feature>
<feature type="domain" description="NF-X1-type" evidence="5">
    <location>
        <begin position="1268"/>
        <end position="1285"/>
    </location>
</feature>
<dbReference type="Gene3D" id="3.40.50.300">
    <property type="entry name" value="P-loop containing nucleotide triphosphate hydrolases"/>
    <property type="match status" value="3"/>
</dbReference>
<evidence type="ECO:0000259" key="5">
    <source>
        <dbReference type="SMART" id="SM00438"/>
    </source>
</evidence>
<keyword evidence="4" id="KW-0862">Zinc</keyword>